<dbReference type="PANTHER" id="PTHR34297">
    <property type="entry name" value="HYPOTHETICAL CYTOSOLIC PROTEIN-RELATED"/>
    <property type="match status" value="1"/>
</dbReference>
<organism evidence="2 3">
    <name type="scientific">Tumebacillus permanentifrigoris</name>
    <dbReference type="NCBI Taxonomy" id="378543"/>
    <lineage>
        <taxon>Bacteria</taxon>
        <taxon>Bacillati</taxon>
        <taxon>Bacillota</taxon>
        <taxon>Bacilli</taxon>
        <taxon>Bacillales</taxon>
        <taxon>Alicyclobacillaceae</taxon>
        <taxon>Tumebacillus</taxon>
    </lineage>
</organism>
<reference evidence="2 3" key="1">
    <citation type="submission" date="2018-05" db="EMBL/GenBank/DDBJ databases">
        <title>Genomic Encyclopedia of Type Strains, Phase IV (KMG-IV): sequencing the most valuable type-strain genomes for metagenomic binning, comparative biology and taxonomic classification.</title>
        <authorList>
            <person name="Goeker M."/>
        </authorList>
    </citation>
    <scope>NUCLEOTIDE SEQUENCE [LARGE SCALE GENOMIC DNA]</scope>
    <source>
        <strain evidence="2 3">DSM 18773</strain>
    </source>
</reference>
<proteinExistence type="inferred from homology"/>
<evidence type="ECO:0000256" key="1">
    <source>
        <dbReference type="ARBA" id="ARBA00005721"/>
    </source>
</evidence>
<dbReference type="AlphaFoldDB" id="A0A316D777"/>
<dbReference type="Proteomes" id="UP000245634">
    <property type="component" value="Unassembled WGS sequence"/>
</dbReference>
<dbReference type="EMBL" id="QGGL01000010">
    <property type="protein sequence ID" value="PWK11507.1"/>
    <property type="molecule type" value="Genomic_DNA"/>
</dbReference>
<evidence type="ECO:0000313" key="3">
    <source>
        <dbReference type="Proteomes" id="UP000245634"/>
    </source>
</evidence>
<gene>
    <name evidence="2" type="ORF">C7459_11036</name>
</gene>
<accession>A0A316D777</accession>
<dbReference type="Pfam" id="PF03780">
    <property type="entry name" value="Asp23"/>
    <property type="match status" value="1"/>
</dbReference>
<sequence length="141" mass="14951">MTMNTEFSSTDMGNIRIANEVIEIIAGLAATEVVGVAGMSGGVAGGIAELLGRKNLSKGVKVEVGQKQCAVDVSIVADYGVRIPEVAGEIQDNVKRAIESMTGLEVIEVNVHVLGVTFNKPVVEEVIKDEELQQPPNHRVL</sequence>
<keyword evidence="3" id="KW-1185">Reference proteome</keyword>
<comment type="caution">
    <text evidence="2">The sequence shown here is derived from an EMBL/GenBank/DDBJ whole genome shotgun (WGS) entry which is preliminary data.</text>
</comment>
<dbReference type="InterPro" id="IPR005531">
    <property type="entry name" value="Asp23"/>
</dbReference>
<name>A0A316D777_9BACL</name>
<evidence type="ECO:0000313" key="2">
    <source>
        <dbReference type="EMBL" id="PWK11507.1"/>
    </source>
</evidence>
<comment type="similarity">
    <text evidence="1">Belongs to the asp23 family.</text>
</comment>
<protein>
    <submittedName>
        <fullName evidence="2">Putative alkaline shock family protein YloU</fullName>
    </submittedName>
</protein>